<reference evidence="3" key="1">
    <citation type="submission" date="2020-04" db="EMBL/GenBank/DDBJ databases">
        <authorList>
            <person name="Chiriac C."/>
            <person name="Salcher M."/>
            <person name="Ghai R."/>
            <person name="Kavagutti S V."/>
        </authorList>
    </citation>
    <scope>NUCLEOTIDE SEQUENCE</scope>
</reference>
<evidence type="ECO:0000256" key="1">
    <source>
        <dbReference type="SAM" id="MobiDB-lite"/>
    </source>
</evidence>
<proteinExistence type="predicted"/>
<organism evidence="3">
    <name type="scientific">uncultured Caudovirales phage</name>
    <dbReference type="NCBI Taxonomy" id="2100421"/>
    <lineage>
        <taxon>Viruses</taxon>
        <taxon>Duplodnaviria</taxon>
        <taxon>Heunggongvirae</taxon>
        <taxon>Uroviricota</taxon>
        <taxon>Caudoviricetes</taxon>
        <taxon>Peduoviridae</taxon>
        <taxon>Maltschvirus</taxon>
        <taxon>Maltschvirus maltsch</taxon>
    </lineage>
</organism>
<gene>
    <name evidence="3" type="ORF">UFOVP328_386</name>
</gene>
<evidence type="ECO:0000259" key="2">
    <source>
        <dbReference type="Pfam" id="PF04773"/>
    </source>
</evidence>
<feature type="region of interest" description="Disordered" evidence="1">
    <location>
        <begin position="1"/>
        <end position="22"/>
    </location>
</feature>
<dbReference type="PANTHER" id="PTHR38731">
    <property type="entry name" value="LIPL45-RELATED LIPOPROTEIN-RELATED"/>
    <property type="match status" value="1"/>
</dbReference>
<dbReference type="Gene3D" id="2.60.120.1440">
    <property type="match status" value="1"/>
</dbReference>
<dbReference type="PANTHER" id="PTHR38731:SF1">
    <property type="entry name" value="FECR PROTEIN DOMAIN-CONTAINING PROTEIN"/>
    <property type="match status" value="1"/>
</dbReference>
<feature type="domain" description="FecR protein" evidence="2">
    <location>
        <begin position="29"/>
        <end position="119"/>
    </location>
</feature>
<evidence type="ECO:0000313" key="3">
    <source>
        <dbReference type="EMBL" id="CAB4138193.1"/>
    </source>
</evidence>
<protein>
    <submittedName>
        <fullName evidence="3">FecR protein</fullName>
    </submittedName>
</protein>
<dbReference type="InterPro" id="IPR006860">
    <property type="entry name" value="FecR"/>
</dbReference>
<name>A0A6J5LYJ1_9CAUD</name>
<dbReference type="Pfam" id="PF04773">
    <property type="entry name" value="FecR"/>
    <property type="match status" value="1"/>
</dbReference>
<accession>A0A6J5LYJ1</accession>
<sequence>MTEQTGPTEIVRSKKSLSSSVNTPVEMNDTIVTAKAKAKLTFDDNTTVNITEQSKLIIDDFVYDPKKGSGKVAMKVVLGTARYTSGQIAKTNPQNVNVQTPTATVAVRGTDFSMTVDELGRSLVMLLPSCDNRGCVTGAITVKNDAGEVLLEHAYQATVVSTTSSPPTPPVIVSVDQTNINNLLIVSPPPEIRRDEEEKTTKTALDVNFLNQDLLKYNALDEDELKKYRELDINYLDVDLLVNLLDLSNQQLAQSQEAMLSEKTMLPGYSAASGLTYFFSDDESKLILRRATSHIAQVTIDRGADVTLNISQDSAPLTQQVNRGGSTIITIIQK</sequence>
<dbReference type="EMBL" id="LR796341">
    <property type="protein sequence ID" value="CAB4138193.1"/>
    <property type="molecule type" value="Genomic_DNA"/>
</dbReference>